<dbReference type="PANTHER" id="PTHR45460">
    <property type="entry name" value="SIMILAR TO CYSTEINE PROTEINASE"/>
    <property type="match status" value="1"/>
</dbReference>
<dbReference type="InParanoid" id="A9VEF6"/>
<dbReference type="PANTHER" id="PTHR45460:SF2">
    <property type="entry name" value="ALPHA 1,3 GLUCANASE, GH71 FAMILY (EUROFUNG)"/>
    <property type="match status" value="1"/>
</dbReference>
<keyword evidence="3" id="KW-1185">Reference proteome</keyword>
<dbReference type="SUPFAM" id="SSF69318">
    <property type="entry name" value="Integrin alpha N-terminal domain"/>
    <property type="match status" value="2"/>
</dbReference>
<evidence type="ECO:0000313" key="2">
    <source>
        <dbReference type="EMBL" id="EDQ84083.1"/>
    </source>
</evidence>
<dbReference type="InterPro" id="IPR013517">
    <property type="entry name" value="FG-GAP"/>
</dbReference>
<proteinExistence type="predicted"/>
<dbReference type="Gene3D" id="2.130.10.130">
    <property type="entry name" value="Integrin alpha, N-terminal"/>
    <property type="match status" value="3"/>
</dbReference>
<dbReference type="eggNOG" id="ENOG502RX97">
    <property type="taxonomic scope" value="Eukaryota"/>
</dbReference>
<accession>A9VEF6</accession>
<name>A9VEF6_MONBE</name>
<dbReference type="Proteomes" id="UP000001357">
    <property type="component" value="Unassembled WGS sequence"/>
</dbReference>
<dbReference type="InterPro" id="IPR028994">
    <property type="entry name" value="Integrin_alpha_N"/>
</dbReference>
<evidence type="ECO:0000256" key="1">
    <source>
        <dbReference type="ARBA" id="ARBA00022729"/>
    </source>
</evidence>
<gene>
    <name evidence="2" type="ORF">MONBRDRAFT_34818</name>
</gene>
<organism evidence="2 3">
    <name type="scientific">Monosiga brevicollis</name>
    <name type="common">Choanoflagellate</name>
    <dbReference type="NCBI Taxonomy" id="81824"/>
    <lineage>
        <taxon>Eukaryota</taxon>
        <taxon>Choanoflagellata</taxon>
        <taxon>Craspedida</taxon>
        <taxon>Salpingoecidae</taxon>
        <taxon>Monosiga</taxon>
    </lineage>
</organism>
<evidence type="ECO:0000313" key="3">
    <source>
        <dbReference type="Proteomes" id="UP000001357"/>
    </source>
</evidence>
<dbReference type="GeneID" id="5896365"/>
<dbReference type="KEGG" id="mbr:MONBRDRAFT_34818"/>
<protein>
    <recommendedName>
        <fullName evidence="4">VCBS repeat-containing protein</fullName>
    </recommendedName>
</protein>
<keyword evidence="1" id="KW-0732">Signal</keyword>
<evidence type="ECO:0008006" key="4">
    <source>
        <dbReference type="Google" id="ProtNLM"/>
    </source>
</evidence>
<dbReference type="AlphaFoldDB" id="A9VEF6"/>
<dbReference type="Pfam" id="PF13517">
    <property type="entry name" value="FG-GAP_3"/>
    <property type="match status" value="4"/>
</dbReference>
<dbReference type="RefSeq" id="XP_001751103.1">
    <property type="nucleotide sequence ID" value="XM_001751051.1"/>
</dbReference>
<sequence>MAMPRVVQVGDLNGDGWPDIVVGAYGDGSIHWFPNLGNGSFAPAKRLVWSTGAITTLQLVDLNNDGALDILYGNWYLGEVIWLENQGPQADGELLMGSILISDQADQVMSVHFGDLDNDGLLDVLSASEADHKVAWYRNLDSNNFGAQIVLSDQAWGATSVLAADLDRDGDLDVVSAHAQSNTIVWHINDGGAIFAPPLTVTTIAKDVCALAAGYVSSDSSPEVISLSPTDGAVSIYRAFLWGFIDSLTFPLEVDLKLKALSLSLALKLSQTLSLKLSLSNSLPIHFLSLTLVFIPKLKGMESGAEERGQGRGRLGWWGGRGVGLRVWMGFVLVCCANHGLEASDLEDVVSLAASETGLHVNSTGAMYLTPALGYSVLVNDRAVGPALNEWRRILSFKPGLLWDLPERRVIASLSGATSIEVADLDQDGHLDVVISSQGDNMMGLAWCRNQGGGLFSAPLRLGNFARVSALTTADLNLDGWVDVVVSTSNPGTIHWLLNRGNGTFAPTQSLSADSMGPVSLAAADLNGDGRPEVISCSPTDNRVRWHYNLVGGGFDSAAVITDSAASVRAVRAGDLNGDGRIDVVYANSGDGTISWALNSLASAPGSSVRFDGPFVVSKWHDGLSDIDLMDVNRDNKLDVLSASANDNEVSWHANLGPGTFVPESLVTTSSALGVSAVLGVDMDGDGLPDMVSANRLQDTVAWYRNTIDGYYSEPIIVTAAARGVTGIRAADLDGDGDMDLLSASPRDGIVAWYPNTQWSRP</sequence>
<reference evidence="2 3" key="1">
    <citation type="journal article" date="2008" name="Nature">
        <title>The genome of the choanoflagellate Monosiga brevicollis and the origin of metazoans.</title>
        <authorList>
            <consortium name="JGI Sequencing"/>
            <person name="King N."/>
            <person name="Westbrook M.J."/>
            <person name="Young S.L."/>
            <person name="Kuo A."/>
            <person name="Abedin M."/>
            <person name="Chapman J."/>
            <person name="Fairclough S."/>
            <person name="Hellsten U."/>
            <person name="Isogai Y."/>
            <person name="Letunic I."/>
            <person name="Marr M."/>
            <person name="Pincus D."/>
            <person name="Putnam N."/>
            <person name="Rokas A."/>
            <person name="Wright K.J."/>
            <person name="Zuzow R."/>
            <person name="Dirks W."/>
            <person name="Good M."/>
            <person name="Goodstein D."/>
            <person name="Lemons D."/>
            <person name="Li W."/>
            <person name="Lyons J.B."/>
            <person name="Morris A."/>
            <person name="Nichols S."/>
            <person name="Richter D.J."/>
            <person name="Salamov A."/>
            <person name="Bork P."/>
            <person name="Lim W.A."/>
            <person name="Manning G."/>
            <person name="Miller W.T."/>
            <person name="McGinnis W."/>
            <person name="Shapiro H."/>
            <person name="Tjian R."/>
            <person name="Grigoriev I.V."/>
            <person name="Rokhsar D."/>
        </authorList>
    </citation>
    <scope>NUCLEOTIDE SEQUENCE [LARGE SCALE GENOMIC DNA]</scope>
    <source>
        <strain evidence="3">MX1 / ATCC 50154</strain>
    </source>
</reference>
<dbReference type="EMBL" id="CH991638">
    <property type="protein sequence ID" value="EDQ84083.1"/>
    <property type="molecule type" value="Genomic_DNA"/>
</dbReference>